<protein>
    <submittedName>
        <fullName evidence="6">Cys/Met metabolism PLP-dependent enzyme</fullName>
    </submittedName>
</protein>
<dbReference type="RefSeq" id="WP_051520857.1">
    <property type="nucleotide sequence ID" value="NZ_KK073916.1"/>
</dbReference>
<evidence type="ECO:0000256" key="1">
    <source>
        <dbReference type="ARBA" id="ARBA00001933"/>
    </source>
</evidence>
<gene>
    <name evidence="5" type="ORF">BG36_19650</name>
    <name evidence="6" type="ORF">DES43_1509</name>
</gene>
<organism evidence="5 7">
    <name type="scientific">Aquamicrobium defluvii</name>
    <dbReference type="NCBI Taxonomy" id="69279"/>
    <lineage>
        <taxon>Bacteria</taxon>
        <taxon>Pseudomonadati</taxon>
        <taxon>Pseudomonadota</taxon>
        <taxon>Alphaproteobacteria</taxon>
        <taxon>Hyphomicrobiales</taxon>
        <taxon>Phyllobacteriaceae</taxon>
        <taxon>Aquamicrobium</taxon>
    </lineage>
</organism>
<evidence type="ECO:0000256" key="4">
    <source>
        <dbReference type="RuleBase" id="RU362118"/>
    </source>
</evidence>
<dbReference type="SUPFAM" id="SSF53383">
    <property type="entry name" value="PLP-dependent transferases"/>
    <property type="match status" value="1"/>
</dbReference>
<dbReference type="EMBL" id="SNZF01000050">
    <property type="protein sequence ID" value="TDR29074.1"/>
    <property type="molecule type" value="Genomic_DNA"/>
</dbReference>
<evidence type="ECO:0000313" key="8">
    <source>
        <dbReference type="Proteomes" id="UP000294958"/>
    </source>
</evidence>
<keyword evidence="3 4" id="KW-0663">Pyridoxal phosphate</keyword>
<dbReference type="GO" id="GO:0019343">
    <property type="term" value="P:cysteine biosynthetic process via cystathionine"/>
    <property type="evidence" value="ECO:0007669"/>
    <property type="project" value="TreeGrafter"/>
</dbReference>
<dbReference type="PANTHER" id="PTHR11808:SF15">
    <property type="entry name" value="CYSTATHIONINE GAMMA-LYASE"/>
    <property type="match status" value="1"/>
</dbReference>
<evidence type="ECO:0000313" key="6">
    <source>
        <dbReference type="EMBL" id="TDR29074.1"/>
    </source>
</evidence>
<dbReference type="InterPro" id="IPR000277">
    <property type="entry name" value="Cys/Met-Metab_PyrdxlP-dep_enz"/>
</dbReference>
<dbReference type="GO" id="GO:0003962">
    <property type="term" value="F:cystathionine gamma-synthase activity"/>
    <property type="evidence" value="ECO:0007669"/>
    <property type="project" value="TreeGrafter"/>
</dbReference>
<dbReference type="PATRIC" id="fig|69279.3.peg.4775"/>
<evidence type="ECO:0000313" key="5">
    <source>
        <dbReference type="EMBL" id="EXL01361.1"/>
    </source>
</evidence>
<reference evidence="5 7" key="1">
    <citation type="submission" date="2014-02" db="EMBL/GenBank/DDBJ databases">
        <title>Aquamicrobium defluvii Genome sequencing.</title>
        <authorList>
            <person name="Wang X."/>
        </authorList>
    </citation>
    <scope>NUCLEOTIDE SEQUENCE [LARGE SCALE GENOMIC DNA]</scope>
    <source>
        <strain evidence="5 7">W13Z1</strain>
    </source>
</reference>
<proteinExistence type="inferred from homology"/>
<reference evidence="6 8" key="2">
    <citation type="submission" date="2019-03" db="EMBL/GenBank/DDBJ databases">
        <title>Genomic Encyclopedia of Type Strains, Phase IV (KMG-IV): sequencing the most valuable type-strain genomes for metagenomic binning, comparative biology and taxonomic classification.</title>
        <authorList>
            <person name="Goeker M."/>
        </authorList>
    </citation>
    <scope>NUCLEOTIDE SEQUENCE [LARGE SCALE GENOMIC DNA]</scope>
    <source>
        <strain evidence="6 8">DSM 11603</strain>
    </source>
</reference>
<dbReference type="Gene3D" id="3.40.640.10">
    <property type="entry name" value="Type I PLP-dependent aspartate aminotransferase-like (Major domain)"/>
    <property type="match status" value="1"/>
</dbReference>
<evidence type="ECO:0000256" key="2">
    <source>
        <dbReference type="ARBA" id="ARBA00009077"/>
    </source>
</evidence>
<dbReference type="STRING" id="69279.BG36_19650"/>
<dbReference type="GO" id="GO:0019346">
    <property type="term" value="P:transsulfuration"/>
    <property type="evidence" value="ECO:0007669"/>
    <property type="project" value="InterPro"/>
</dbReference>
<dbReference type="AlphaFoldDB" id="A0A011U5I2"/>
<dbReference type="Pfam" id="PF01053">
    <property type="entry name" value="Cys_Met_Meta_PP"/>
    <property type="match status" value="1"/>
</dbReference>
<comment type="cofactor">
    <cofactor evidence="1 4">
        <name>pyridoxal 5'-phosphate</name>
        <dbReference type="ChEBI" id="CHEBI:597326"/>
    </cofactor>
</comment>
<dbReference type="InterPro" id="IPR015421">
    <property type="entry name" value="PyrdxlP-dep_Trfase_major"/>
</dbReference>
<accession>A0A011U5I2</accession>
<dbReference type="GO" id="GO:0030170">
    <property type="term" value="F:pyridoxal phosphate binding"/>
    <property type="evidence" value="ECO:0007669"/>
    <property type="project" value="InterPro"/>
</dbReference>
<dbReference type="InterPro" id="IPR015424">
    <property type="entry name" value="PyrdxlP-dep_Trfase"/>
</dbReference>
<dbReference type="HOGENOM" id="CLU_018986_6_2_5"/>
<dbReference type="PANTHER" id="PTHR11808">
    <property type="entry name" value="TRANS-SULFURATION ENZYME FAMILY MEMBER"/>
    <property type="match status" value="1"/>
</dbReference>
<keyword evidence="8" id="KW-1185">Reference proteome</keyword>
<dbReference type="Proteomes" id="UP000294958">
    <property type="component" value="Unassembled WGS sequence"/>
</dbReference>
<comment type="similarity">
    <text evidence="2 4">Belongs to the trans-sulfuration enzymes family.</text>
</comment>
<comment type="caution">
    <text evidence="5">The sequence shown here is derived from an EMBL/GenBank/DDBJ whole genome shotgun (WGS) entry which is preliminary data.</text>
</comment>
<sequence length="123" mass="13254">MTTDRKNRLAFSTRTIHGGQSHDPTTGAVMVPIYATSTYAQQSPGVHKGFEYARSQNPTRFAFERAVADLESGASVFAFASGLAAIATVLELFDAGTHVVATDDIYGGTFRLIDKVRRRGRGA</sequence>
<evidence type="ECO:0000313" key="7">
    <source>
        <dbReference type="Proteomes" id="UP000019849"/>
    </source>
</evidence>
<dbReference type="GO" id="GO:0004123">
    <property type="term" value="F:cystathionine gamma-lyase activity"/>
    <property type="evidence" value="ECO:0007669"/>
    <property type="project" value="TreeGrafter"/>
</dbReference>
<dbReference type="Proteomes" id="UP000019849">
    <property type="component" value="Unassembled WGS sequence"/>
</dbReference>
<name>A0A011U5I2_9HYPH</name>
<evidence type="ECO:0000256" key="3">
    <source>
        <dbReference type="ARBA" id="ARBA00022898"/>
    </source>
</evidence>
<dbReference type="eggNOG" id="COG0626">
    <property type="taxonomic scope" value="Bacteria"/>
</dbReference>
<dbReference type="EMBL" id="JENY01000045">
    <property type="protein sequence ID" value="EXL01361.1"/>
    <property type="molecule type" value="Genomic_DNA"/>
</dbReference>
<dbReference type="GO" id="GO:0005737">
    <property type="term" value="C:cytoplasm"/>
    <property type="evidence" value="ECO:0007669"/>
    <property type="project" value="TreeGrafter"/>
</dbReference>